<dbReference type="GO" id="GO:0051020">
    <property type="term" value="F:GTPase binding"/>
    <property type="evidence" value="ECO:0007669"/>
    <property type="project" value="TreeGrafter"/>
</dbReference>
<protein>
    <recommendedName>
        <fullName evidence="3">Dilute domain-containing protein</fullName>
    </recommendedName>
</protein>
<feature type="region of interest" description="Disordered" evidence="2">
    <location>
        <begin position="1178"/>
        <end position="1257"/>
    </location>
</feature>
<keyword evidence="1" id="KW-0040">ANK repeat</keyword>
<feature type="region of interest" description="Disordered" evidence="2">
    <location>
        <begin position="649"/>
        <end position="668"/>
    </location>
</feature>
<dbReference type="InterPro" id="IPR037986">
    <property type="entry name" value="Myo5p-like_CBD_DIL"/>
</dbReference>
<dbReference type="Pfam" id="PF01843">
    <property type="entry name" value="DIL"/>
    <property type="match status" value="1"/>
</dbReference>
<evidence type="ECO:0000259" key="3">
    <source>
        <dbReference type="PROSITE" id="PS51126"/>
    </source>
</evidence>
<evidence type="ECO:0000313" key="4">
    <source>
        <dbReference type="EMBL" id="PWN22842.1"/>
    </source>
</evidence>
<dbReference type="PANTHER" id="PTHR16027">
    <property type="entry name" value="DILUTE DOMAIN-CONTAINING PROTEIN YPR089W"/>
    <property type="match status" value="1"/>
</dbReference>
<dbReference type="SMART" id="SM01132">
    <property type="entry name" value="DIL"/>
    <property type="match status" value="1"/>
</dbReference>
<feature type="region of interest" description="Disordered" evidence="2">
    <location>
        <begin position="271"/>
        <end position="322"/>
    </location>
</feature>
<sequence length="1257" mass="137025">MAISASSSASSLGGPSRLAMVPPRSSSVAPAQYFDSFLELCPSIQSISALARSSQDEAVKLTRLSRALLHICSLGNVNLLAWFLEIREQGQRALRGGGGPMQSSTAAEERFFPLLNLRAVREDEGGSGLVILAASAGHTGIVELLVEHGAEVDERDAAGWTPLMWAINLGNLPLVTFLLQQGADVEARSNNGRTCEDFIVSLAPLEDGTTSLDSTNQQPRTLELIADDVYEHIMAAVARREAMTSTNQSGSSLRSAFSDWNAVSPSGSLSRPASLTISGLPASDPNSRPHSLLQGRNRTLRHKASTWSMSSTSRRIVGRSERNDMQEAEIRAREVAEGRRRALLDMAVMLDVEYLHLFGHDTGVGGSDASSALTSWAVRKGKARRREGARHPAKVQLAGLSPGCGALEVGEDPLSVEFDFGQILPDQMLVLGGNDVDPLLDLLIVDGQPMRAPWSSRAEPANAIFLCLRSAAKYQDEDVFMNLLLGTLERIEDRIREEQASLTHLAYWLFNLTLLLHYLQRDVTLSRLPLMQDEHLHYFVDLINESYVILIRDVERRLNRLIEPAMLDYESLPLFEDVRFEGEWGFMKTLTGSVKGAVANGTSSTTSPARNRLSQMFVKRDQPPGSPSPNTPSRLAQSNSIGSLSSFLPRSPKSQAKDHEELSTEASAADLLARPTPRTITSLLTSALHVLQLYEVNPAMIIQAFSQVFYWLTSEIFNRVLTNKRYLCRSKAMQLKLNVSALEDWARSNALPLSIVSTHLAPLNQLISWIAGQSSLREFDSLIATMQGLKCLNPLQMKRVVRDYRYEVGESRMSDECLQYLDQLRTDWERRQVHSDDVEEERKVRRDLMAMKQELIRQDEREPSHHQRSGTATQDHPGPSSPSLDETIQHNTFIADDVGDATQQTVMLPLEGLPTGMQALDADSPQAEALAAQRAIDSLFLPGRSMADYQPPLAPEPDKRVPIAQRDLLYSSAMLPFAMPSGVEALIVSPGDAFGFGRGHFTGTGTATLRTARAGGSTPSTAALNPAQRSGYSASLSSSSSINGRSSFSISGSPTKPSSSLSHELLVPDEDHSLDLDDHLTDDGSASVPSAASGLSAETNRSVFTSGKGLAAGGYWQPVPIISEESLKKFDDLMRNEARKWEMMRKRGRMRISSGPIRSPIVEGDPWREWGAETASGAVAAASPRASHTEGISQSLAVPPPAPGPSYANGDTSPRPSEEGTREGSNAPRPYRGFAIKSTSPRVPVAEMQDLAMNEAA</sequence>
<dbReference type="GeneID" id="37015783"/>
<evidence type="ECO:0000256" key="2">
    <source>
        <dbReference type="SAM" id="MobiDB-lite"/>
    </source>
</evidence>
<dbReference type="PANTHER" id="PTHR16027:SF6">
    <property type="entry name" value="DILUTE DOMAIN-CONTAINING PROTEIN"/>
    <property type="match status" value="1"/>
</dbReference>
<dbReference type="InterPro" id="IPR036770">
    <property type="entry name" value="Ankyrin_rpt-contain_sf"/>
</dbReference>
<feature type="compositionally biased region" description="Polar residues" evidence="2">
    <location>
        <begin position="284"/>
        <end position="297"/>
    </location>
</feature>
<dbReference type="InterPro" id="IPR002710">
    <property type="entry name" value="Dilute_dom"/>
</dbReference>
<dbReference type="EMBL" id="KZ819322">
    <property type="protein sequence ID" value="PWN22842.1"/>
    <property type="molecule type" value="Genomic_DNA"/>
</dbReference>
<feature type="compositionally biased region" description="Basic and acidic residues" evidence="2">
    <location>
        <begin position="856"/>
        <end position="865"/>
    </location>
</feature>
<dbReference type="SMART" id="SM00248">
    <property type="entry name" value="ANK"/>
    <property type="match status" value="2"/>
</dbReference>
<dbReference type="Gene3D" id="1.25.40.20">
    <property type="entry name" value="Ankyrin repeat-containing domain"/>
    <property type="match status" value="1"/>
</dbReference>
<feature type="region of interest" description="Disordered" evidence="2">
    <location>
        <begin position="619"/>
        <end position="639"/>
    </location>
</feature>
<feature type="compositionally biased region" description="Polar residues" evidence="2">
    <location>
        <begin position="305"/>
        <end position="314"/>
    </location>
</feature>
<dbReference type="Pfam" id="PF12796">
    <property type="entry name" value="Ank_2"/>
    <property type="match status" value="1"/>
</dbReference>
<evidence type="ECO:0000313" key="5">
    <source>
        <dbReference type="Proteomes" id="UP000245942"/>
    </source>
</evidence>
<dbReference type="RefSeq" id="XP_025350002.1">
    <property type="nucleotide sequence ID" value="XM_025494049.1"/>
</dbReference>
<feature type="region of interest" description="Disordered" evidence="2">
    <location>
        <begin position="1073"/>
        <end position="1099"/>
    </location>
</feature>
<feature type="domain" description="Dilute" evidence="3">
    <location>
        <begin position="489"/>
        <end position="827"/>
    </location>
</feature>
<evidence type="ECO:0000256" key="1">
    <source>
        <dbReference type="PROSITE-ProRule" id="PRU00023"/>
    </source>
</evidence>
<dbReference type="PROSITE" id="PS51126">
    <property type="entry name" value="DILUTE"/>
    <property type="match status" value="1"/>
</dbReference>
<name>A0A316UCG3_9BASI</name>
<dbReference type="OrthoDB" id="426293at2759"/>
<dbReference type="Proteomes" id="UP000245942">
    <property type="component" value="Unassembled WGS sequence"/>
</dbReference>
<dbReference type="InterPro" id="IPR002110">
    <property type="entry name" value="Ankyrin_rpt"/>
</dbReference>
<dbReference type="STRING" id="1684307.A0A316UCG3"/>
<dbReference type="SUPFAM" id="SSF48403">
    <property type="entry name" value="Ankyrin repeat"/>
    <property type="match status" value="1"/>
</dbReference>
<reference evidence="4 5" key="1">
    <citation type="journal article" date="2018" name="Mol. Biol. Evol.">
        <title>Broad Genomic Sampling Reveals a Smut Pathogenic Ancestry of the Fungal Clade Ustilaginomycotina.</title>
        <authorList>
            <person name="Kijpornyongpan T."/>
            <person name="Mondo S.J."/>
            <person name="Barry K."/>
            <person name="Sandor L."/>
            <person name="Lee J."/>
            <person name="Lipzen A."/>
            <person name="Pangilinan J."/>
            <person name="LaButti K."/>
            <person name="Hainaut M."/>
            <person name="Henrissat B."/>
            <person name="Grigoriev I.V."/>
            <person name="Spatafora J.W."/>
            <person name="Aime M.C."/>
        </authorList>
    </citation>
    <scope>NUCLEOTIDE SEQUENCE [LARGE SCALE GENOMIC DNA]</scope>
    <source>
        <strain evidence="4 5">MCA 4718</strain>
    </source>
</reference>
<organism evidence="4 5">
    <name type="scientific">Pseudomicrostroma glucosiphilum</name>
    <dbReference type="NCBI Taxonomy" id="1684307"/>
    <lineage>
        <taxon>Eukaryota</taxon>
        <taxon>Fungi</taxon>
        <taxon>Dikarya</taxon>
        <taxon>Basidiomycota</taxon>
        <taxon>Ustilaginomycotina</taxon>
        <taxon>Exobasidiomycetes</taxon>
        <taxon>Microstromatales</taxon>
        <taxon>Microstromatales incertae sedis</taxon>
        <taxon>Pseudomicrostroma</taxon>
    </lineage>
</organism>
<keyword evidence="5" id="KW-1185">Reference proteome</keyword>
<feature type="compositionally biased region" description="Basic and acidic residues" evidence="2">
    <location>
        <begin position="1073"/>
        <end position="1082"/>
    </location>
</feature>
<proteinExistence type="predicted"/>
<feature type="repeat" description="ANK" evidence="1">
    <location>
        <begin position="158"/>
        <end position="190"/>
    </location>
</feature>
<dbReference type="PROSITE" id="PS50297">
    <property type="entry name" value="ANK_REP_REGION"/>
    <property type="match status" value="2"/>
</dbReference>
<feature type="repeat" description="ANK" evidence="1">
    <location>
        <begin position="125"/>
        <end position="157"/>
    </location>
</feature>
<dbReference type="CDD" id="cd15473">
    <property type="entry name" value="Myo5p-like_CBD_DIL_ANK"/>
    <property type="match status" value="1"/>
</dbReference>
<gene>
    <name evidence="4" type="ORF">BCV69DRAFT_296814</name>
</gene>
<feature type="region of interest" description="Disordered" evidence="2">
    <location>
        <begin position="1010"/>
        <end position="1029"/>
    </location>
</feature>
<dbReference type="PROSITE" id="PS50088">
    <property type="entry name" value="ANK_REPEAT"/>
    <property type="match status" value="2"/>
</dbReference>
<dbReference type="AlphaFoldDB" id="A0A316UCG3"/>
<feature type="region of interest" description="Disordered" evidence="2">
    <location>
        <begin position="856"/>
        <end position="886"/>
    </location>
</feature>
<dbReference type="InterPro" id="IPR052072">
    <property type="entry name" value="Vascular_dev_regulator"/>
</dbReference>
<accession>A0A316UCG3</accession>